<evidence type="ECO:0000313" key="5">
    <source>
        <dbReference type="EMBL" id="GGM01425.1"/>
    </source>
</evidence>
<feature type="domain" description="Glycosyltransferase subfamily 4-like N-terminal" evidence="4">
    <location>
        <begin position="22"/>
        <end position="182"/>
    </location>
</feature>
<dbReference type="GO" id="GO:0016757">
    <property type="term" value="F:glycosyltransferase activity"/>
    <property type="evidence" value="ECO:0007669"/>
    <property type="project" value="UniProtKB-KW"/>
</dbReference>
<evidence type="ECO:0000259" key="3">
    <source>
        <dbReference type="Pfam" id="PF00534"/>
    </source>
</evidence>
<dbReference type="Pfam" id="PF00534">
    <property type="entry name" value="Glycos_transf_1"/>
    <property type="match status" value="1"/>
</dbReference>
<dbReference type="InterPro" id="IPR001296">
    <property type="entry name" value="Glyco_trans_1"/>
</dbReference>
<keyword evidence="2 5" id="KW-0808">Transferase</keyword>
<dbReference type="InterPro" id="IPR028098">
    <property type="entry name" value="Glyco_trans_4-like_N"/>
</dbReference>
<dbReference type="AlphaFoldDB" id="A0A917SYL6"/>
<evidence type="ECO:0000256" key="1">
    <source>
        <dbReference type="ARBA" id="ARBA00022676"/>
    </source>
</evidence>
<reference evidence="5" key="1">
    <citation type="journal article" date="2014" name="Int. J. Syst. Evol. Microbiol.">
        <title>Complete genome sequence of Corynebacterium casei LMG S-19264T (=DSM 44701T), isolated from a smear-ripened cheese.</title>
        <authorList>
            <consortium name="US DOE Joint Genome Institute (JGI-PGF)"/>
            <person name="Walter F."/>
            <person name="Albersmeier A."/>
            <person name="Kalinowski J."/>
            <person name="Ruckert C."/>
        </authorList>
    </citation>
    <scope>NUCLEOTIDE SEQUENCE</scope>
    <source>
        <strain evidence="5">CGMCC 4.7308</strain>
    </source>
</reference>
<evidence type="ECO:0000259" key="4">
    <source>
        <dbReference type="Pfam" id="PF13439"/>
    </source>
</evidence>
<protein>
    <submittedName>
        <fullName evidence="5">Glycosyl transferase</fullName>
    </submittedName>
</protein>
<sequence length="385" mass="40185">MAQARGEPSVLLDATAIPADRGGVGRYVDGLVGGLDRIGFPVTVACQPHDADVFTALAPGARVVPVPARLRSRPLRLAWEQTGLPVLARRLRVDVVHSPHYTVPVAAGRPVVVTLHDATFFTDPALHGGLKQRFFRTWTRVALHRAAVAVVPSAATVAELERCAGADPQRLAVAHHGVDLSRFHVPDAAGRAAVADRLGLGDRRWIAFLGTLEPRKNVPELVRGYVRACAGTDDPPALVLAGAAGWDEAIDAAVAAVPAELAVLRPGHLPAGLLPGLLGGAELVAYPSLGEGFGLPVLEAMACGAAVLTTRRLALPEVGGDAVRYVEVDAGSIADGIAALLASPGERARLGDAARARAAGFTWEATARVHRDAYRRAAGTDRSRA</sequence>
<dbReference type="PANTHER" id="PTHR46401:SF2">
    <property type="entry name" value="GLYCOSYLTRANSFERASE WBBK-RELATED"/>
    <property type="match status" value="1"/>
</dbReference>
<comment type="caution">
    <text evidence="5">The sequence shown here is derived from an EMBL/GenBank/DDBJ whole genome shotgun (WGS) entry which is preliminary data.</text>
</comment>
<accession>A0A917SYL6</accession>
<keyword evidence="1" id="KW-0328">Glycosyltransferase</keyword>
<dbReference type="CDD" id="cd03809">
    <property type="entry name" value="GT4_MtfB-like"/>
    <property type="match status" value="1"/>
</dbReference>
<dbReference type="EMBL" id="BMNA01000004">
    <property type="protein sequence ID" value="GGM01425.1"/>
    <property type="molecule type" value="Genomic_DNA"/>
</dbReference>
<dbReference type="Proteomes" id="UP000655208">
    <property type="component" value="Unassembled WGS sequence"/>
</dbReference>
<gene>
    <name evidence="5" type="ORF">GCM10011594_21880</name>
</gene>
<dbReference type="Pfam" id="PF13439">
    <property type="entry name" value="Glyco_transf_4"/>
    <property type="match status" value="1"/>
</dbReference>
<evidence type="ECO:0000313" key="6">
    <source>
        <dbReference type="Proteomes" id="UP000655208"/>
    </source>
</evidence>
<proteinExistence type="predicted"/>
<organism evidence="5 6">
    <name type="scientific">Nakamurella endophytica</name>
    <dbReference type="NCBI Taxonomy" id="1748367"/>
    <lineage>
        <taxon>Bacteria</taxon>
        <taxon>Bacillati</taxon>
        <taxon>Actinomycetota</taxon>
        <taxon>Actinomycetes</taxon>
        <taxon>Nakamurellales</taxon>
        <taxon>Nakamurellaceae</taxon>
        <taxon>Nakamurella</taxon>
    </lineage>
</organism>
<dbReference type="SUPFAM" id="SSF53756">
    <property type="entry name" value="UDP-Glycosyltransferase/glycogen phosphorylase"/>
    <property type="match status" value="1"/>
</dbReference>
<reference evidence="5" key="2">
    <citation type="submission" date="2020-09" db="EMBL/GenBank/DDBJ databases">
        <authorList>
            <person name="Sun Q."/>
            <person name="Zhou Y."/>
        </authorList>
    </citation>
    <scope>NUCLEOTIDE SEQUENCE</scope>
    <source>
        <strain evidence="5">CGMCC 4.7308</strain>
    </source>
</reference>
<feature type="domain" description="Glycosyl transferase family 1" evidence="3">
    <location>
        <begin position="202"/>
        <end position="356"/>
    </location>
</feature>
<dbReference type="Gene3D" id="3.40.50.2000">
    <property type="entry name" value="Glycogen Phosphorylase B"/>
    <property type="match status" value="2"/>
</dbReference>
<dbReference type="GO" id="GO:0009103">
    <property type="term" value="P:lipopolysaccharide biosynthetic process"/>
    <property type="evidence" value="ECO:0007669"/>
    <property type="project" value="TreeGrafter"/>
</dbReference>
<dbReference type="PANTHER" id="PTHR46401">
    <property type="entry name" value="GLYCOSYLTRANSFERASE WBBK-RELATED"/>
    <property type="match status" value="1"/>
</dbReference>
<evidence type="ECO:0000256" key="2">
    <source>
        <dbReference type="ARBA" id="ARBA00022679"/>
    </source>
</evidence>
<name>A0A917SYL6_9ACTN</name>
<keyword evidence="6" id="KW-1185">Reference proteome</keyword>